<proteinExistence type="predicted"/>
<evidence type="ECO:0000313" key="7">
    <source>
        <dbReference type="EMBL" id="TXF99570.1"/>
    </source>
</evidence>
<name>A0A5C7G3J4_9BURK</name>
<dbReference type="EMBL" id="VPFD01000012">
    <property type="protein sequence ID" value="TXF99570.1"/>
    <property type="molecule type" value="Genomic_DNA"/>
</dbReference>
<dbReference type="InterPro" id="IPR051211">
    <property type="entry name" value="PG_lysyltransferase"/>
</dbReference>
<dbReference type="Proteomes" id="UP000321413">
    <property type="component" value="Unassembled WGS sequence"/>
</dbReference>
<feature type="transmembrane region" description="Helical" evidence="6">
    <location>
        <begin position="126"/>
        <end position="144"/>
    </location>
</feature>
<feature type="transmembrane region" description="Helical" evidence="6">
    <location>
        <begin position="204"/>
        <end position="226"/>
    </location>
</feature>
<gene>
    <name evidence="7" type="ORF">FVD38_12170</name>
</gene>
<feature type="transmembrane region" description="Helical" evidence="6">
    <location>
        <begin position="175"/>
        <end position="192"/>
    </location>
</feature>
<organism evidence="7 8">
    <name type="scientific">Massilia arenae</name>
    <dbReference type="NCBI Taxonomy" id="2603288"/>
    <lineage>
        <taxon>Bacteria</taxon>
        <taxon>Pseudomonadati</taxon>
        <taxon>Pseudomonadota</taxon>
        <taxon>Betaproteobacteria</taxon>
        <taxon>Burkholderiales</taxon>
        <taxon>Oxalobacteraceae</taxon>
        <taxon>Telluria group</taxon>
        <taxon>Massilia</taxon>
    </lineage>
</organism>
<dbReference type="RefSeq" id="WP_147935056.1">
    <property type="nucleotide sequence ID" value="NZ_VPFD01000012.1"/>
</dbReference>
<keyword evidence="3 6" id="KW-0812">Transmembrane</keyword>
<evidence type="ECO:0000256" key="4">
    <source>
        <dbReference type="ARBA" id="ARBA00022989"/>
    </source>
</evidence>
<feature type="transmembrane region" description="Helical" evidence="6">
    <location>
        <begin position="7"/>
        <end position="26"/>
    </location>
</feature>
<evidence type="ECO:0000256" key="1">
    <source>
        <dbReference type="ARBA" id="ARBA00004651"/>
    </source>
</evidence>
<keyword evidence="2" id="KW-1003">Cell membrane</keyword>
<dbReference type="GO" id="GO:0055091">
    <property type="term" value="P:phospholipid homeostasis"/>
    <property type="evidence" value="ECO:0007669"/>
    <property type="project" value="TreeGrafter"/>
</dbReference>
<comment type="caution">
    <text evidence="7">The sequence shown here is derived from an EMBL/GenBank/DDBJ whole genome shotgun (WGS) entry which is preliminary data.</text>
</comment>
<keyword evidence="4 6" id="KW-1133">Transmembrane helix</keyword>
<dbReference type="GO" id="GO:0016755">
    <property type="term" value="F:aminoacyltransferase activity"/>
    <property type="evidence" value="ECO:0007669"/>
    <property type="project" value="TreeGrafter"/>
</dbReference>
<comment type="subcellular location">
    <subcellularLocation>
        <location evidence="1">Cell membrane</location>
        <topology evidence="1">Multi-pass membrane protein</topology>
    </subcellularLocation>
</comment>
<evidence type="ECO:0000256" key="3">
    <source>
        <dbReference type="ARBA" id="ARBA00022692"/>
    </source>
</evidence>
<feature type="transmembrane region" description="Helical" evidence="6">
    <location>
        <begin position="85"/>
        <end position="106"/>
    </location>
</feature>
<reference evidence="7 8" key="1">
    <citation type="submission" date="2019-08" db="EMBL/GenBank/DDBJ databases">
        <title>Massilia golmudensis sp. nov., isolated from sand in the Qinghai-Tibetan Plateau.</title>
        <authorList>
            <person name="Zhang B."/>
        </authorList>
    </citation>
    <scope>NUCLEOTIDE SEQUENCE [LARGE SCALE GENOMIC DNA]</scope>
    <source>
        <strain evidence="7 8">GEM5</strain>
    </source>
</reference>
<dbReference type="PANTHER" id="PTHR34697">
    <property type="entry name" value="PHOSPHATIDYLGLYCEROL LYSYLTRANSFERASE"/>
    <property type="match status" value="1"/>
</dbReference>
<protein>
    <submittedName>
        <fullName evidence="7">Uncharacterized protein</fullName>
    </submittedName>
</protein>
<dbReference type="AlphaFoldDB" id="A0A5C7G3J4"/>
<accession>A0A5C7G3J4</accession>
<feature type="transmembrane region" description="Helical" evidence="6">
    <location>
        <begin position="151"/>
        <end position="169"/>
    </location>
</feature>
<keyword evidence="8" id="KW-1185">Reference proteome</keyword>
<evidence type="ECO:0000313" key="8">
    <source>
        <dbReference type="Proteomes" id="UP000321413"/>
    </source>
</evidence>
<dbReference type="PANTHER" id="PTHR34697:SF2">
    <property type="entry name" value="PHOSPHATIDYLGLYCEROL LYSYLTRANSFERASE"/>
    <property type="match status" value="1"/>
</dbReference>
<feature type="transmembrane region" description="Helical" evidence="6">
    <location>
        <begin position="32"/>
        <end position="56"/>
    </location>
</feature>
<evidence type="ECO:0000256" key="2">
    <source>
        <dbReference type="ARBA" id="ARBA00022475"/>
    </source>
</evidence>
<keyword evidence="5 6" id="KW-0472">Membrane</keyword>
<dbReference type="GO" id="GO:0005886">
    <property type="term" value="C:plasma membrane"/>
    <property type="evidence" value="ECO:0007669"/>
    <property type="project" value="UniProtKB-SubCell"/>
</dbReference>
<evidence type="ECO:0000256" key="6">
    <source>
        <dbReference type="SAM" id="Phobius"/>
    </source>
</evidence>
<sequence>MVALLSHVPGGLGVFDSIVALLLAPWLRADQIVAALLLYRIVYYLIPLSLALLLLVGDETRHRGARLRQLGQSLGQHSVRLAPRILSLFTFMAGVLLLVSGATPAAHRRLHWLSSLFPPGLFEASHFVGSIVGVALLLLAQAIARRIRLAWYLAAGALAAGIAASLLKAGDWEEAALLALLLLVFVPSRRLFERRAALFDTRFSPGWIVAIIAAFGASLWIGVFAYRHVDYSNALW</sequence>
<evidence type="ECO:0000256" key="5">
    <source>
        <dbReference type="ARBA" id="ARBA00023136"/>
    </source>
</evidence>